<proteinExistence type="predicted"/>
<gene>
    <name evidence="1" type="ORF">P5X88_20390</name>
</gene>
<accession>A0AAW6T2J2</accession>
<name>A0AAW6T2J2_9BACI</name>
<protein>
    <submittedName>
        <fullName evidence="1">Uncharacterized protein</fullName>
    </submittedName>
</protein>
<evidence type="ECO:0000313" key="1">
    <source>
        <dbReference type="EMBL" id="MDH5163297.1"/>
    </source>
</evidence>
<comment type="caution">
    <text evidence="1">The sequence shown here is derived from an EMBL/GenBank/DDBJ whole genome shotgun (WGS) entry which is preliminary data.</text>
</comment>
<dbReference type="AlphaFoldDB" id="A0AAW6T2J2"/>
<reference evidence="1" key="1">
    <citation type="submission" date="2023-03" db="EMBL/GenBank/DDBJ databases">
        <title>Bacterial isolates from washroom surfaces on a university campus.</title>
        <authorList>
            <person name="Holman D.B."/>
            <person name="Gzyl K.E."/>
            <person name="Taheri A.E."/>
        </authorList>
    </citation>
    <scope>NUCLEOTIDE SEQUENCE</scope>
    <source>
        <strain evidence="1">RD03</strain>
    </source>
</reference>
<dbReference type="GeneID" id="79870179"/>
<dbReference type="RefSeq" id="WP_161809556.1">
    <property type="nucleotide sequence ID" value="NZ_BOQX01000010.1"/>
</dbReference>
<evidence type="ECO:0000313" key="2">
    <source>
        <dbReference type="Proteomes" id="UP001159179"/>
    </source>
</evidence>
<sequence length="52" mass="6224">MKQYEVKLDNRLIDIMDANSILEVFLKYRNEIERSKEVNIIEFGIESEKCIC</sequence>
<organism evidence="1 2">
    <name type="scientific">Heyndrickxia oleronia</name>
    <dbReference type="NCBI Taxonomy" id="38875"/>
    <lineage>
        <taxon>Bacteria</taxon>
        <taxon>Bacillati</taxon>
        <taxon>Bacillota</taxon>
        <taxon>Bacilli</taxon>
        <taxon>Bacillales</taxon>
        <taxon>Bacillaceae</taxon>
        <taxon>Heyndrickxia</taxon>
    </lineage>
</organism>
<dbReference type="Proteomes" id="UP001159179">
    <property type="component" value="Unassembled WGS sequence"/>
</dbReference>
<dbReference type="EMBL" id="JAROYP010000014">
    <property type="protein sequence ID" value="MDH5163297.1"/>
    <property type="molecule type" value="Genomic_DNA"/>
</dbReference>